<sequence>MDTTHLGLMQPSPDSRTPSLDMLGLARSLDQETLSRVIALRDWLTTTGSRMDDPNAVMTGFIERLIELGLPIDRAASAIEALHSEYAGIGRFWTPGEGTVVRYLPHGERREAVYQASPFAYVSKTGEWLFLDLNETPDDLFPILPELKSAGFRHYLVVPIHFINGAENGISFATRSAKGFDDRALTILRLVMPSFALVTELRATSSRLDEVLRIYVGDEPHRAILSGAIQRGQVTRIRSAILFADMREYTRISSTLSPESAVELLNDYFDCLVPPIEDEGGEVLKYLGDGLLAIVRDRGDDTGGAPQAALSAANKALRRIQAANNEGRFPVPISIGIALHHGDAAYGNVGSGQRLDFTVIGRDVNLASRIADLNKRLGEPLLMSKSFVEHLWGDPTPLGLHAVEGFEDKIEIFRP</sequence>
<dbReference type="Proteomes" id="UP000321085">
    <property type="component" value="Unassembled WGS sequence"/>
</dbReference>
<dbReference type="SUPFAM" id="SSF55073">
    <property type="entry name" value="Nucleotide cyclase"/>
    <property type="match status" value="1"/>
</dbReference>
<accession>A0A512BXR3</accession>
<evidence type="ECO:0000313" key="3">
    <source>
        <dbReference type="Proteomes" id="UP000321085"/>
    </source>
</evidence>
<dbReference type="InterPro" id="IPR001054">
    <property type="entry name" value="A/G_cyclase"/>
</dbReference>
<dbReference type="InterPro" id="IPR050697">
    <property type="entry name" value="Adenylyl/Guanylyl_Cyclase_3/4"/>
</dbReference>
<dbReference type="PANTHER" id="PTHR43081:SF11">
    <property type="entry name" value="BLR2264 PROTEIN"/>
    <property type="match status" value="1"/>
</dbReference>
<protein>
    <submittedName>
        <fullName evidence="2">Adenylate cyclase</fullName>
    </submittedName>
</protein>
<dbReference type="Gene3D" id="3.30.70.1230">
    <property type="entry name" value="Nucleotide cyclase"/>
    <property type="match status" value="1"/>
</dbReference>
<dbReference type="GO" id="GO:0035556">
    <property type="term" value="P:intracellular signal transduction"/>
    <property type="evidence" value="ECO:0007669"/>
    <property type="project" value="InterPro"/>
</dbReference>
<dbReference type="Pfam" id="PF00211">
    <property type="entry name" value="Guanylate_cyc"/>
    <property type="match status" value="1"/>
</dbReference>
<dbReference type="PANTHER" id="PTHR43081">
    <property type="entry name" value="ADENYLATE CYCLASE, TERMINAL-DIFFERENTIATION SPECIFIC-RELATED"/>
    <property type="match status" value="1"/>
</dbReference>
<dbReference type="GO" id="GO:0004016">
    <property type="term" value="F:adenylate cyclase activity"/>
    <property type="evidence" value="ECO:0007669"/>
    <property type="project" value="UniProtKB-ARBA"/>
</dbReference>
<name>A0A512BXR3_9HYPH</name>
<organism evidence="2 3">
    <name type="scientific">Microvirga aerophila</name>
    <dbReference type="NCBI Taxonomy" id="670291"/>
    <lineage>
        <taxon>Bacteria</taxon>
        <taxon>Pseudomonadati</taxon>
        <taxon>Pseudomonadota</taxon>
        <taxon>Alphaproteobacteria</taxon>
        <taxon>Hyphomicrobiales</taxon>
        <taxon>Methylobacteriaceae</taxon>
        <taxon>Microvirga</taxon>
    </lineage>
</organism>
<evidence type="ECO:0000313" key="2">
    <source>
        <dbReference type="EMBL" id="GEO16732.1"/>
    </source>
</evidence>
<dbReference type="EMBL" id="BJYU01000073">
    <property type="protein sequence ID" value="GEO16732.1"/>
    <property type="molecule type" value="Genomic_DNA"/>
</dbReference>
<dbReference type="SMART" id="SM00044">
    <property type="entry name" value="CYCc"/>
    <property type="match status" value="1"/>
</dbReference>
<gene>
    <name evidence="2" type="ORF">MAE02_44280</name>
</gene>
<dbReference type="PROSITE" id="PS50125">
    <property type="entry name" value="GUANYLATE_CYCLASE_2"/>
    <property type="match status" value="1"/>
</dbReference>
<comment type="caution">
    <text evidence="2">The sequence shown here is derived from an EMBL/GenBank/DDBJ whole genome shotgun (WGS) entry which is preliminary data.</text>
</comment>
<feature type="domain" description="Guanylate cyclase" evidence="1">
    <location>
        <begin position="240"/>
        <end position="371"/>
    </location>
</feature>
<keyword evidence="3" id="KW-1185">Reference proteome</keyword>
<proteinExistence type="predicted"/>
<dbReference type="GO" id="GO:0006171">
    <property type="term" value="P:cAMP biosynthetic process"/>
    <property type="evidence" value="ECO:0007669"/>
    <property type="project" value="TreeGrafter"/>
</dbReference>
<dbReference type="AlphaFoldDB" id="A0A512BXR3"/>
<reference evidence="2 3" key="1">
    <citation type="submission" date="2019-07" db="EMBL/GenBank/DDBJ databases">
        <title>Whole genome shotgun sequence of Microvirga aerophila NBRC 106136.</title>
        <authorList>
            <person name="Hosoyama A."/>
            <person name="Uohara A."/>
            <person name="Ohji S."/>
            <person name="Ichikawa N."/>
        </authorList>
    </citation>
    <scope>NUCLEOTIDE SEQUENCE [LARGE SCALE GENOMIC DNA]</scope>
    <source>
        <strain evidence="2 3">NBRC 106136</strain>
    </source>
</reference>
<dbReference type="InterPro" id="IPR029787">
    <property type="entry name" value="Nucleotide_cyclase"/>
</dbReference>
<evidence type="ECO:0000259" key="1">
    <source>
        <dbReference type="PROSITE" id="PS50125"/>
    </source>
</evidence>
<dbReference type="CDD" id="cd07302">
    <property type="entry name" value="CHD"/>
    <property type="match status" value="1"/>
</dbReference>